<dbReference type="OrthoDB" id="6417021at2759"/>
<organism evidence="2 3">
    <name type="scientific">Truncatella angustata</name>
    <dbReference type="NCBI Taxonomy" id="152316"/>
    <lineage>
        <taxon>Eukaryota</taxon>
        <taxon>Fungi</taxon>
        <taxon>Dikarya</taxon>
        <taxon>Ascomycota</taxon>
        <taxon>Pezizomycotina</taxon>
        <taxon>Sordariomycetes</taxon>
        <taxon>Xylariomycetidae</taxon>
        <taxon>Amphisphaeriales</taxon>
        <taxon>Sporocadaceae</taxon>
        <taxon>Truncatella</taxon>
    </lineage>
</organism>
<dbReference type="InterPro" id="IPR018870">
    <property type="entry name" value="Tti2"/>
</dbReference>
<dbReference type="GeneID" id="70135352"/>
<sequence length="522" mass="57334">MFQTLCENCARLGETGSPTEVPDGLAQCLTSQFSLEDLVHGIIQSDESGSIASLRALQAGLQSDQLNENYGGDSKSAAAIAEYVAKSILPVASGSEVATQRENNVFRGQIGLDILENIQDKKETSLNGQVLLTVIAYSNAHDPWSSSSSAAVAHSILDKQLPDKGKKIALITSTIISNFLRPLFSKSRPATVTASGRKAEFVETSRYAGSFNDPSEQDLKPWKHSYRYAISVFEWAVSKSDHDMLSKHWHQYTPVLLTLLDEPQTDIKVRALHIFSAFWERCPPGQMAAVGLADVFEQAIFPAVLYLPTLTPEDESIQILNAAYPALFQIAGMAYPEAEIAEPVKQPAFTHSQRKTIDNIIREGLLVGYRHTNEHIQLNECFCKKMVSIVNGIGILAVKHLKDIIPMASEIMTEPFGTKYPPALLAANQLLQATMRCCWPRIGGYHTEIIRTLANCYLNIEDEDTYPSGSPSQEDLKAALSQTSAILAAILKSGDTPLSEVVSPLIEKEPRLKPLFLPTKIH</sequence>
<dbReference type="AlphaFoldDB" id="A0A9P9A4X7"/>
<dbReference type="InterPro" id="IPR016024">
    <property type="entry name" value="ARM-type_fold"/>
</dbReference>
<dbReference type="Pfam" id="PF10521">
    <property type="entry name" value="Tti2"/>
    <property type="match status" value="1"/>
</dbReference>
<dbReference type="RefSeq" id="XP_045964856.1">
    <property type="nucleotide sequence ID" value="XM_046106461.1"/>
</dbReference>
<dbReference type="GO" id="GO:0110078">
    <property type="term" value="C:TTT Hsp90 cochaperone complex"/>
    <property type="evidence" value="ECO:0007669"/>
    <property type="project" value="InterPro"/>
</dbReference>
<dbReference type="EMBL" id="JAGPXC010000001">
    <property type="protein sequence ID" value="KAH6660725.1"/>
    <property type="molecule type" value="Genomic_DNA"/>
</dbReference>
<proteinExistence type="inferred from homology"/>
<evidence type="ECO:0000256" key="1">
    <source>
        <dbReference type="ARBA" id="ARBA00034736"/>
    </source>
</evidence>
<gene>
    <name evidence="2" type="ORF">BKA67DRAFT_653887</name>
</gene>
<accession>A0A9P9A4X7</accession>
<dbReference type="GO" id="GO:0005829">
    <property type="term" value="C:cytosol"/>
    <property type="evidence" value="ECO:0007669"/>
    <property type="project" value="TreeGrafter"/>
</dbReference>
<protein>
    <submittedName>
        <fullName evidence="2">Uncharacterized protein</fullName>
    </submittedName>
</protein>
<dbReference type="PANTHER" id="PTHR32226:SF2">
    <property type="entry name" value="TELO2-INTERACTING PROTEIN 2"/>
    <property type="match status" value="1"/>
</dbReference>
<evidence type="ECO:0000313" key="3">
    <source>
        <dbReference type="Proteomes" id="UP000758603"/>
    </source>
</evidence>
<keyword evidence="3" id="KW-1185">Reference proteome</keyword>
<comment type="similarity">
    <text evidence="1">Belongs to the TTI2 family.</text>
</comment>
<dbReference type="SUPFAM" id="SSF48371">
    <property type="entry name" value="ARM repeat"/>
    <property type="match status" value="1"/>
</dbReference>
<dbReference type="GO" id="GO:0005634">
    <property type="term" value="C:nucleus"/>
    <property type="evidence" value="ECO:0007669"/>
    <property type="project" value="TreeGrafter"/>
</dbReference>
<comment type="caution">
    <text evidence="2">The sequence shown here is derived from an EMBL/GenBank/DDBJ whole genome shotgun (WGS) entry which is preliminary data.</text>
</comment>
<dbReference type="Proteomes" id="UP000758603">
    <property type="component" value="Unassembled WGS sequence"/>
</dbReference>
<name>A0A9P9A4X7_9PEZI</name>
<reference evidence="2" key="1">
    <citation type="journal article" date="2021" name="Nat. Commun.">
        <title>Genetic determinants of endophytism in the Arabidopsis root mycobiome.</title>
        <authorList>
            <person name="Mesny F."/>
            <person name="Miyauchi S."/>
            <person name="Thiergart T."/>
            <person name="Pickel B."/>
            <person name="Atanasova L."/>
            <person name="Karlsson M."/>
            <person name="Huettel B."/>
            <person name="Barry K.W."/>
            <person name="Haridas S."/>
            <person name="Chen C."/>
            <person name="Bauer D."/>
            <person name="Andreopoulos W."/>
            <person name="Pangilinan J."/>
            <person name="LaButti K."/>
            <person name="Riley R."/>
            <person name="Lipzen A."/>
            <person name="Clum A."/>
            <person name="Drula E."/>
            <person name="Henrissat B."/>
            <person name="Kohler A."/>
            <person name="Grigoriev I.V."/>
            <person name="Martin F.M."/>
            <person name="Hacquard S."/>
        </authorList>
    </citation>
    <scope>NUCLEOTIDE SEQUENCE</scope>
    <source>
        <strain evidence="2">MPI-SDFR-AT-0073</strain>
    </source>
</reference>
<evidence type="ECO:0000313" key="2">
    <source>
        <dbReference type="EMBL" id="KAH6660725.1"/>
    </source>
</evidence>
<dbReference type="PANTHER" id="PTHR32226">
    <property type="entry name" value="TELO2-INTERACTING PROTEIN 2"/>
    <property type="match status" value="1"/>
</dbReference>